<organism evidence="1 2">
    <name type="scientific">Physcomitrium patens</name>
    <name type="common">Spreading-leaved earth moss</name>
    <name type="synonym">Physcomitrella patens</name>
    <dbReference type="NCBI Taxonomy" id="3218"/>
    <lineage>
        <taxon>Eukaryota</taxon>
        <taxon>Viridiplantae</taxon>
        <taxon>Streptophyta</taxon>
        <taxon>Embryophyta</taxon>
        <taxon>Bryophyta</taxon>
        <taxon>Bryophytina</taxon>
        <taxon>Bryopsida</taxon>
        <taxon>Funariidae</taxon>
        <taxon>Funariales</taxon>
        <taxon>Funariaceae</taxon>
        <taxon>Physcomitrium</taxon>
    </lineage>
</organism>
<name>A0A7I4END2_PHYPA</name>
<dbReference type="EMBL" id="ABEU02000010">
    <property type="status" value="NOT_ANNOTATED_CDS"/>
    <property type="molecule type" value="Genomic_DNA"/>
</dbReference>
<dbReference type="EnsemblPlants" id="Pp3c10_20690V3.1">
    <property type="protein sequence ID" value="PAC:32902377.CDS.1"/>
    <property type="gene ID" value="Pp3c10_20690"/>
</dbReference>
<evidence type="ECO:0000313" key="2">
    <source>
        <dbReference type="Proteomes" id="UP000006727"/>
    </source>
</evidence>
<evidence type="ECO:0000313" key="1">
    <source>
        <dbReference type="EnsemblPlants" id="PAC:32902377.CDS.1"/>
    </source>
</evidence>
<protein>
    <submittedName>
        <fullName evidence="1">Uncharacterized protein</fullName>
    </submittedName>
</protein>
<accession>A0A7I4END2</accession>
<dbReference type="Proteomes" id="UP000006727">
    <property type="component" value="Chromosome 10"/>
</dbReference>
<dbReference type="Gene3D" id="3.80.10.10">
    <property type="entry name" value="Ribonuclease Inhibitor"/>
    <property type="match status" value="1"/>
</dbReference>
<dbReference type="Gramene" id="Pp3c10_20690V3.1">
    <property type="protein sequence ID" value="PAC:32902377.CDS.1"/>
    <property type="gene ID" value="Pp3c10_20690"/>
</dbReference>
<proteinExistence type="predicted"/>
<reference evidence="1 2" key="1">
    <citation type="journal article" date="2008" name="Science">
        <title>The Physcomitrella genome reveals evolutionary insights into the conquest of land by plants.</title>
        <authorList>
            <person name="Rensing S."/>
            <person name="Lang D."/>
            <person name="Zimmer A."/>
            <person name="Terry A."/>
            <person name="Salamov A."/>
            <person name="Shapiro H."/>
            <person name="Nishiyama T."/>
            <person name="Perroud P.-F."/>
            <person name="Lindquist E."/>
            <person name="Kamisugi Y."/>
            <person name="Tanahashi T."/>
            <person name="Sakakibara K."/>
            <person name="Fujita T."/>
            <person name="Oishi K."/>
            <person name="Shin-I T."/>
            <person name="Kuroki Y."/>
            <person name="Toyoda A."/>
            <person name="Suzuki Y."/>
            <person name="Hashimoto A."/>
            <person name="Yamaguchi K."/>
            <person name="Sugano A."/>
            <person name="Kohara Y."/>
            <person name="Fujiyama A."/>
            <person name="Anterola A."/>
            <person name="Aoki S."/>
            <person name="Ashton N."/>
            <person name="Barbazuk W.B."/>
            <person name="Barker E."/>
            <person name="Bennetzen J."/>
            <person name="Bezanilla M."/>
            <person name="Blankenship R."/>
            <person name="Cho S.H."/>
            <person name="Dutcher S."/>
            <person name="Estelle M."/>
            <person name="Fawcett J.A."/>
            <person name="Gundlach H."/>
            <person name="Hanada K."/>
            <person name="Heyl A."/>
            <person name="Hicks K.A."/>
            <person name="Hugh J."/>
            <person name="Lohr M."/>
            <person name="Mayer K."/>
            <person name="Melkozernov A."/>
            <person name="Murata T."/>
            <person name="Nelson D."/>
            <person name="Pils B."/>
            <person name="Prigge M."/>
            <person name="Reiss B."/>
            <person name="Renner T."/>
            <person name="Rombauts S."/>
            <person name="Rushton P."/>
            <person name="Sanderfoot A."/>
            <person name="Schween G."/>
            <person name="Shiu S.-H."/>
            <person name="Stueber K."/>
            <person name="Theodoulou F.L."/>
            <person name="Tu H."/>
            <person name="Van de Peer Y."/>
            <person name="Verrier P.J."/>
            <person name="Waters E."/>
            <person name="Wood A."/>
            <person name="Yang L."/>
            <person name="Cove D."/>
            <person name="Cuming A."/>
            <person name="Hasebe M."/>
            <person name="Lucas S."/>
            <person name="Mishler D.B."/>
            <person name="Reski R."/>
            <person name="Grigoriev I."/>
            <person name="Quatrano R.S."/>
            <person name="Boore J.L."/>
        </authorList>
    </citation>
    <scope>NUCLEOTIDE SEQUENCE [LARGE SCALE GENOMIC DNA]</scope>
    <source>
        <strain evidence="1 2">cv. Gransden 2004</strain>
    </source>
</reference>
<sequence>MLSFPNKLGNLTSLTTLNISSCSSLILLPKKLGNFTLITT</sequence>
<keyword evidence="2" id="KW-1185">Reference proteome</keyword>
<reference evidence="1" key="3">
    <citation type="submission" date="2020-12" db="UniProtKB">
        <authorList>
            <consortium name="EnsemblPlants"/>
        </authorList>
    </citation>
    <scope>IDENTIFICATION</scope>
</reference>
<reference evidence="1 2" key="2">
    <citation type="journal article" date="2018" name="Plant J.">
        <title>The Physcomitrella patens chromosome-scale assembly reveals moss genome structure and evolution.</title>
        <authorList>
            <person name="Lang D."/>
            <person name="Ullrich K.K."/>
            <person name="Murat F."/>
            <person name="Fuchs J."/>
            <person name="Jenkins J."/>
            <person name="Haas F.B."/>
            <person name="Piednoel M."/>
            <person name="Gundlach H."/>
            <person name="Van Bel M."/>
            <person name="Meyberg R."/>
            <person name="Vives C."/>
            <person name="Morata J."/>
            <person name="Symeonidi A."/>
            <person name="Hiss M."/>
            <person name="Muchero W."/>
            <person name="Kamisugi Y."/>
            <person name="Saleh O."/>
            <person name="Blanc G."/>
            <person name="Decker E.L."/>
            <person name="van Gessel N."/>
            <person name="Grimwood J."/>
            <person name="Hayes R.D."/>
            <person name="Graham S.W."/>
            <person name="Gunter L.E."/>
            <person name="McDaniel S.F."/>
            <person name="Hoernstein S.N.W."/>
            <person name="Larsson A."/>
            <person name="Li F.W."/>
            <person name="Perroud P.F."/>
            <person name="Phillips J."/>
            <person name="Ranjan P."/>
            <person name="Rokshar D.S."/>
            <person name="Rothfels C.J."/>
            <person name="Schneider L."/>
            <person name="Shu S."/>
            <person name="Stevenson D.W."/>
            <person name="Thummler F."/>
            <person name="Tillich M."/>
            <person name="Villarreal Aguilar J.C."/>
            <person name="Widiez T."/>
            <person name="Wong G.K."/>
            <person name="Wymore A."/>
            <person name="Zhang Y."/>
            <person name="Zimmer A.D."/>
            <person name="Quatrano R.S."/>
            <person name="Mayer K.F.X."/>
            <person name="Goodstein D."/>
            <person name="Casacuberta J.M."/>
            <person name="Vandepoele K."/>
            <person name="Reski R."/>
            <person name="Cuming A.C."/>
            <person name="Tuskan G.A."/>
            <person name="Maumus F."/>
            <person name="Salse J."/>
            <person name="Schmutz J."/>
            <person name="Rensing S.A."/>
        </authorList>
    </citation>
    <scope>NUCLEOTIDE SEQUENCE [LARGE SCALE GENOMIC DNA]</scope>
    <source>
        <strain evidence="1 2">cv. Gransden 2004</strain>
    </source>
</reference>
<dbReference type="InterPro" id="IPR032675">
    <property type="entry name" value="LRR_dom_sf"/>
</dbReference>